<dbReference type="GeneTree" id="ENSGT00940000156159"/>
<feature type="region of interest" description="Disordered" evidence="6">
    <location>
        <begin position="389"/>
        <end position="544"/>
    </location>
</feature>
<protein>
    <submittedName>
        <fullName evidence="8">AT-rich interaction domain 4A</fullName>
    </submittedName>
</protein>
<evidence type="ECO:0000313" key="8">
    <source>
        <dbReference type="Ensembl" id="ENSSPAP00000005868.1"/>
    </source>
</evidence>
<dbReference type="InterPro" id="IPR051232">
    <property type="entry name" value="ARID/SWI1_ChromRemod"/>
</dbReference>
<dbReference type="Pfam" id="PF11717">
    <property type="entry name" value="Tudor-knot"/>
    <property type="match status" value="1"/>
</dbReference>
<feature type="region of interest" description="Disordered" evidence="6">
    <location>
        <begin position="835"/>
        <end position="992"/>
    </location>
</feature>
<feature type="region of interest" description="Disordered" evidence="6">
    <location>
        <begin position="91"/>
        <end position="137"/>
    </location>
</feature>
<feature type="region of interest" description="Disordered" evidence="6">
    <location>
        <begin position="1048"/>
        <end position="1080"/>
    </location>
</feature>
<dbReference type="PANTHER" id="PTHR13964">
    <property type="entry name" value="RBP-RELATED"/>
    <property type="match status" value="1"/>
</dbReference>
<dbReference type="SUPFAM" id="SSF54160">
    <property type="entry name" value="Chromo domain-like"/>
    <property type="match status" value="1"/>
</dbReference>
<feature type="compositionally biased region" description="Low complexity" evidence="6">
    <location>
        <begin position="968"/>
        <end position="978"/>
    </location>
</feature>
<feature type="compositionally biased region" description="Acidic residues" evidence="6">
    <location>
        <begin position="707"/>
        <end position="722"/>
    </location>
</feature>
<feature type="compositionally biased region" description="Acidic residues" evidence="6">
    <location>
        <begin position="498"/>
        <end position="513"/>
    </location>
</feature>
<dbReference type="PANTHER" id="PTHR13964:SF27">
    <property type="entry name" value="HAT-TRICK, ISOFORM D"/>
    <property type="match status" value="1"/>
</dbReference>
<evidence type="ECO:0000256" key="6">
    <source>
        <dbReference type="SAM" id="MobiDB-lite"/>
    </source>
</evidence>
<feature type="compositionally biased region" description="Low complexity" evidence="6">
    <location>
        <begin position="1048"/>
        <end position="1070"/>
    </location>
</feature>
<feature type="compositionally biased region" description="Acidic residues" evidence="6">
    <location>
        <begin position="426"/>
        <end position="438"/>
    </location>
</feature>
<reference evidence="8" key="1">
    <citation type="submission" date="2023-09" db="UniProtKB">
        <authorList>
            <consortium name="Ensembl"/>
        </authorList>
    </citation>
    <scope>IDENTIFICATION</scope>
</reference>
<dbReference type="SMART" id="SM00501">
    <property type="entry name" value="BRIGHT"/>
    <property type="match status" value="1"/>
</dbReference>
<name>A0A3B4ZAQ9_9TELE</name>
<keyword evidence="4" id="KW-0804">Transcription</keyword>
<dbReference type="GO" id="GO:0006357">
    <property type="term" value="P:regulation of transcription by RNA polymerase II"/>
    <property type="evidence" value="ECO:0007669"/>
    <property type="project" value="TreeGrafter"/>
</dbReference>
<dbReference type="InterPro" id="IPR025995">
    <property type="entry name" value="Tudor-knot"/>
</dbReference>
<dbReference type="Gene3D" id="1.10.150.60">
    <property type="entry name" value="ARID DNA-binding domain"/>
    <property type="match status" value="1"/>
</dbReference>
<dbReference type="Pfam" id="PF08169">
    <property type="entry name" value="RBB1NT"/>
    <property type="match status" value="1"/>
</dbReference>
<feature type="compositionally biased region" description="Basic and acidic residues" evidence="6">
    <location>
        <begin position="870"/>
        <end position="879"/>
    </location>
</feature>
<feature type="domain" description="ARID" evidence="7">
    <location>
        <begin position="288"/>
        <end position="380"/>
    </location>
</feature>
<feature type="compositionally biased region" description="Basic and acidic residues" evidence="6">
    <location>
        <begin position="459"/>
        <end position="482"/>
    </location>
</feature>
<feature type="compositionally biased region" description="Basic and acidic residues" evidence="6">
    <location>
        <begin position="910"/>
        <end position="920"/>
    </location>
</feature>
<sequence length="1080" mass="121384">FQAADEPAYLTVGTDVSAKYRGAFCEAKIKTVKRMVKVKVNSELEAVISKLTDASLYTVVFDDGDEKTLRRTSLCLKGERHFAESETLDQLPLTNPEHFGTPVIGKKSNRGGRRSSQAVADEENESSSSEDEEDDRRRLNDELLGTVCSIESVDEPSSWFLALVVSPSCNDELVVKKDQCLVRSFGDGKHYDSHNAPGRRLTDRRFLLLHHHNFCFPPAGLEAAQMFLRSREVSEVWKMDMSQILDSSSSEDEDDEEEKESEDEEEDDDEEKKKKKHIKEEPEEELDPEERDHFLQQLYKFMEDRGTPINKPPVLGYKDLNLFKLFRLVYHLGGCHKIESGTVWKQVYMDLGIPVLNSAASYNVKTAYKKYLYGFEEYCRSASITFRTIHHNNPRPPAPPANQKPAGAEPKETPTPQVKAEPVDENREETESESESEKEEVKEMQSSPRGRRRCVGSRVKVEREAPSRPEKRGENSEEQQREVRRRSNRRMDDSEKGSDEDEDEEDDEDDEDDGERRRGDRTDEDEDGDSVTGTKVRVKYGRGKTQKIYEAHIKKTDVDNGEQFYLVHYYGWNVRYDEWVKADRIIWPAEKGTKKRQRRKMKNKDEPEKDEDKPAAMVAAPKPTGAKRGRPPIRTTPTSAAGRSVSKTPSSERRSNGKSSRTETTPNMTTALSSPPRNVLKRQDEPMVVLHCLPSQRLRPDSPAADSDTDSATEEEDGEDNGEGSPEDRSVAIKRKAAEQRAPEKKPRPDRKQEDAASEERLVGGAMKEPEVHAGTPPPAPEAPGPAPAEELEPPMGPEALVCHEVDLDDPDEKEKPVSSEHLLLMMREQQAPPPLPHLLHAALPSPHLPQPQVRPFFPAAAPSSAPCPEELHLAKSEEEQGAMRAEPEGDSSPGFDASSSSTSLLSLQESKDRGQKRVTDCNSSPSAKKQKRNQKRLNTPGKVEKNGAGEMIDSEDQSRLSLKSQKSRCPGLSSPSSHSKDKQSFPSPQRTYKWTFQLDELDSMSSTERISFLQEKLQEIRKYYMTLKSEVASIDRRRKLLVRLNLSNTTASTSSGSSDTGMSPSSASPTQNTVAVECR</sequence>
<dbReference type="Ensembl" id="ENSSPAT00000005985.1">
    <property type="protein sequence ID" value="ENSSPAP00000005868.1"/>
    <property type="gene ID" value="ENSSPAG00000004467.1"/>
</dbReference>
<feature type="region of interest" description="Disordered" evidence="6">
    <location>
        <begin position="592"/>
        <end position="800"/>
    </location>
</feature>
<dbReference type="SMART" id="SM01014">
    <property type="entry name" value="ARID"/>
    <property type="match status" value="1"/>
</dbReference>
<feature type="compositionally biased region" description="Polar residues" evidence="6">
    <location>
        <begin position="657"/>
        <end position="676"/>
    </location>
</feature>
<feature type="compositionally biased region" description="Acidic residues" evidence="6">
    <location>
        <begin position="249"/>
        <end position="270"/>
    </location>
</feature>
<feature type="compositionally biased region" description="Basic residues" evidence="6">
    <location>
        <begin position="593"/>
        <end position="602"/>
    </location>
</feature>
<dbReference type="InterPro" id="IPR016197">
    <property type="entry name" value="Chromo-like_dom_sf"/>
</dbReference>
<evidence type="ECO:0000256" key="4">
    <source>
        <dbReference type="ARBA" id="ARBA00023163"/>
    </source>
</evidence>
<dbReference type="FunFam" id="2.30.30.140:FF:000012">
    <property type="entry name" value="AT-rich interactive domain-containing protein 4A"/>
    <property type="match status" value="1"/>
</dbReference>
<evidence type="ECO:0000256" key="5">
    <source>
        <dbReference type="ARBA" id="ARBA00023242"/>
    </source>
</evidence>
<dbReference type="Pfam" id="PF01388">
    <property type="entry name" value="ARID"/>
    <property type="match status" value="1"/>
</dbReference>
<dbReference type="InterPro" id="IPR047473">
    <property type="entry name" value="CBD_RBP1-like"/>
</dbReference>
<keyword evidence="2" id="KW-0805">Transcription regulation</keyword>
<organism evidence="8">
    <name type="scientific">Stegastes partitus</name>
    <name type="common">bicolor damselfish</name>
    <dbReference type="NCBI Taxonomy" id="144197"/>
    <lineage>
        <taxon>Eukaryota</taxon>
        <taxon>Metazoa</taxon>
        <taxon>Chordata</taxon>
        <taxon>Craniata</taxon>
        <taxon>Vertebrata</taxon>
        <taxon>Euteleostomi</taxon>
        <taxon>Actinopterygii</taxon>
        <taxon>Neopterygii</taxon>
        <taxon>Teleostei</taxon>
        <taxon>Neoteleostei</taxon>
        <taxon>Acanthomorphata</taxon>
        <taxon>Ovalentaria</taxon>
        <taxon>Pomacentridae</taxon>
        <taxon>Stegastes</taxon>
    </lineage>
</organism>
<feature type="compositionally biased region" description="Low complexity" evidence="6">
    <location>
        <begin position="892"/>
        <end position="908"/>
    </location>
</feature>
<feature type="compositionally biased region" description="Acidic residues" evidence="6">
    <location>
        <begin position="120"/>
        <end position="134"/>
    </location>
</feature>
<proteinExistence type="predicted"/>
<feature type="compositionally biased region" description="Polar residues" evidence="6">
    <location>
        <begin position="635"/>
        <end position="649"/>
    </location>
</feature>
<accession>A0A3B4ZAQ9</accession>
<dbReference type="InterPro" id="IPR012603">
    <property type="entry name" value="ARID4A/B_PWWP"/>
</dbReference>
<evidence type="ECO:0000259" key="7">
    <source>
        <dbReference type="PROSITE" id="PS51011"/>
    </source>
</evidence>
<dbReference type="CDD" id="cd18641">
    <property type="entry name" value="CBD_RBP1_like"/>
    <property type="match status" value="1"/>
</dbReference>
<keyword evidence="1" id="KW-0156">Chromatin regulator</keyword>
<dbReference type="PROSITE" id="PS51011">
    <property type="entry name" value="ARID"/>
    <property type="match status" value="1"/>
</dbReference>
<evidence type="ECO:0000256" key="2">
    <source>
        <dbReference type="ARBA" id="ARBA00023015"/>
    </source>
</evidence>
<dbReference type="FunFam" id="1.10.150.60:FF:000003">
    <property type="entry name" value="AT-rich interactive domain-containing protein 4B"/>
    <property type="match status" value="1"/>
</dbReference>
<dbReference type="InterPro" id="IPR036431">
    <property type="entry name" value="ARID_dom_sf"/>
</dbReference>
<evidence type="ECO:0000256" key="1">
    <source>
        <dbReference type="ARBA" id="ARBA00022853"/>
    </source>
</evidence>
<dbReference type="InterPro" id="IPR001606">
    <property type="entry name" value="ARID_dom"/>
</dbReference>
<dbReference type="Gene3D" id="2.30.30.140">
    <property type="match status" value="4"/>
</dbReference>
<dbReference type="AlphaFoldDB" id="A0A3B4ZAQ9"/>
<keyword evidence="5" id="KW-0539">Nucleus</keyword>
<evidence type="ECO:0000256" key="3">
    <source>
        <dbReference type="ARBA" id="ARBA00023125"/>
    </source>
</evidence>
<dbReference type="GO" id="GO:0006325">
    <property type="term" value="P:chromatin organization"/>
    <property type="evidence" value="ECO:0007669"/>
    <property type="project" value="UniProtKB-KW"/>
</dbReference>
<dbReference type="GO" id="GO:0000976">
    <property type="term" value="F:transcription cis-regulatory region binding"/>
    <property type="evidence" value="ECO:0007669"/>
    <property type="project" value="TreeGrafter"/>
</dbReference>
<dbReference type="GO" id="GO:0005634">
    <property type="term" value="C:nucleus"/>
    <property type="evidence" value="ECO:0007669"/>
    <property type="project" value="TreeGrafter"/>
</dbReference>
<dbReference type="SUPFAM" id="SSF46774">
    <property type="entry name" value="ARID-like"/>
    <property type="match status" value="1"/>
</dbReference>
<feature type="region of interest" description="Disordered" evidence="6">
    <location>
        <begin position="244"/>
        <end position="290"/>
    </location>
</feature>
<feature type="compositionally biased region" description="Polar residues" evidence="6">
    <location>
        <begin position="1071"/>
        <end position="1080"/>
    </location>
</feature>
<feature type="compositionally biased region" description="Pro residues" evidence="6">
    <location>
        <begin position="776"/>
        <end position="787"/>
    </location>
</feature>
<keyword evidence="3" id="KW-0238">DNA-binding</keyword>
<feature type="compositionally biased region" description="Basic and acidic residues" evidence="6">
    <location>
        <begin position="726"/>
        <end position="772"/>
    </location>
</feature>
<feature type="compositionally biased region" description="Low complexity" evidence="6">
    <location>
        <begin position="856"/>
        <end position="867"/>
    </location>
</feature>
<feature type="compositionally biased region" description="Basic and acidic residues" evidence="6">
    <location>
        <begin position="603"/>
        <end position="614"/>
    </location>
</feature>